<dbReference type="OrthoDB" id="4485682at2759"/>
<keyword evidence="3" id="KW-1185">Reference proteome</keyword>
<organism evidence="2 3">
    <name type="scientific">Aspergillus ruber (strain CBS 135680)</name>
    <dbReference type="NCBI Taxonomy" id="1388766"/>
    <lineage>
        <taxon>Eukaryota</taxon>
        <taxon>Fungi</taxon>
        <taxon>Dikarya</taxon>
        <taxon>Ascomycota</taxon>
        <taxon>Pezizomycotina</taxon>
        <taxon>Eurotiomycetes</taxon>
        <taxon>Eurotiomycetidae</taxon>
        <taxon>Eurotiales</taxon>
        <taxon>Aspergillaceae</taxon>
        <taxon>Aspergillus</taxon>
        <taxon>Aspergillus subgen. Aspergillus</taxon>
    </lineage>
</organism>
<name>A0A017S4V4_ASPRC</name>
<evidence type="ECO:0000256" key="1">
    <source>
        <dbReference type="SAM" id="MobiDB-lite"/>
    </source>
</evidence>
<evidence type="ECO:0000313" key="3">
    <source>
        <dbReference type="Proteomes" id="UP000019804"/>
    </source>
</evidence>
<proteinExistence type="predicted"/>
<sequence length="127" mass="14324">MSIPARDALLKLSSNASSTRDASAPQELTDQKKQELKTDQDLMSMKRECKAFCDSLIAEYHQLHRARGTELYNKFQNIITKYGILEADIYNFDETGFQMGVISTIMVITSSKQQGKAKKKQPSKLST</sequence>
<feature type="compositionally biased region" description="Basic and acidic residues" evidence="1">
    <location>
        <begin position="29"/>
        <end position="39"/>
    </location>
</feature>
<dbReference type="GeneID" id="63697958"/>
<feature type="compositionally biased region" description="Polar residues" evidence="1">
    <location>
        <begin position="12"/>
        <end position="21"/>
    </location>
</feature>
<feature type="region of interest" description="Disordered" evidence="1">
    <location>
        <begin position="12"/>
        <end position="39"/>
    </location>
</feature>
<dbReference type="Proteomes" id="UP000019804">
    <property type="component" value="Unassembled WGS sequence"/>
</dbReference>
<gene>
    <name evidence="2" type="ORF">EURHEDRAFT_415979</name>
</gene>
<reference evidence="3" key="1">
    <citation type="journal article" date="2014" name="Nat. Commun.">
        <title>Genomic adaptations of the halophilic Dead Sea filamentous fungus Eurotium rubrum.</title>
        <authorList>
            <person name="Kis-Papo T."/>
            <person name="Weig A.R."/>
            <person name="Riley R."/>
            <person name="Persoh D."/>
            <person name="Salamov A."/>
            <person name="Sun H."/>
            <person name="Lipzen A."/>
            <person name="Wasser S.P."/>
            <person name="Rambold G."/>
            <person name="Grigoriev I.V."/>
            <person name="Nevo E."/>
        </authorList>
    </citation>
    <scope>NUCLEOTIDE SEQUENCE [LARGE SCALE GENOMIC DNA]</scope>
    <source>
        <strain evidence="3">CBS 135680</strain>
    </source>
</reference>
<protein>
    <submittedName>
        <fullName evidence="2">Uncharacterized protein</fullName>
    </submittedName>
</protein>
<dbReference type="AlphaFoldDB" id="A0A017S4V4"/>
<dbReference type="RefSeq" id="XP_040635667.1">
    <property type="nucleotide sequence ID" value="XM_040782834.1"/>
</dbReference>
<dbReference type="Pfam" id="PF11917">
    <property type="entry name" value="DUF3435"/>
    <property type="match status" value="1"/>
</dbReference>
<evidence type="ECO:0000313" key="2">
    <source>
        <dbReference type="EMBL" id="EYE91977.1"/>
    </source>
</evidence>
<dbReference type="InterPro" id="IPR021842">
    <property type="entry name" value="DUF3435"/>
</dbReference>
<dbReference type="EMBL" id="KK088440">
    <property type="protein sequence ID" value="EYE91977.1"/>
    <property type="molecule type" value="Genomic_DNA"/>
</dbReference>
<dbReference type="HOGENOM" id="CLU_1970080_0_0_1"/>
<accession>A0A017S4V4</accession>